<gene>
    <name evidence="19" type="ORF">GDO81_008588</name>
</gene>
<dbReference type="SMART" id="SM00034">
    <property type="entry name" value="CLECT"/>
    <property type="match status" value="1"/>
</dbReference>
<protein>
    <recommendedName>
        <fullName evidence="21">Thrombomodulin</fullName>
    </recommendedName>
</protein>
<feature type="disulfide bond" evidence="14">
    <location>
        <begin position="412"/>
        <end position="422"/>
    </location>
</feature>
<keyword evidence="13" id="KW-0325">Glycoprotein</keyword>
<dbReference type="InterPro" id="IPR051505">
    <property type="entry name" value="C-type_lectin_domain"/>
</dbReference>
<dbReference type="InterPro" id="IPR001881">
    <property type="entry name" value="EGF-like_Ca-bd_dom"/>
</dbReference>
<feature type="domain" description="EGF-like" evidence="17">
    <location>
        <begin position="408"/>
        <end position="443"/>
    </location>
</feature>
<dbReference type="Pfam" id="PF00059">
    <property type="entry name" value="Lectin_C"/>
    <property type="match status" value="1"/>
</dbReference>
<evidence type="ECO:0000256" key="16">
    <source>
        <dbReference type="SAM" id="SignalP"/>
    </source>
</evidence>
<dbReference type="GO" id="GO:0005509">
    <property type="term" value="F:calcium ion binding"/>
    <property type="evidence" value="ECO:0007669"/>
    <property type="project" value="InterPro"/>
</dbReference>
<dbReference type="Pfam" id="PF07645">
    <property type="entry name" value="EGF_CA"/>
    <property type="match status" value="2"/>
</dbReference>
<dbReference type="FunFam" id="2.10.25.10:FF:000009">
    <property type="entry name" value="Low-density lipoprotein receptor isoform 1"/>
    <property type="match status" value="1"/>
</dbReference>
<evidence type="ECO:0000256" key="14">
    <source>
        <dbReference type="PROSITE-ProRule" id="PRU00076"/>
    </source>
</evidence>
<dbReference type="PROSITE" id="PS01187">
    <property type="entry name" value="EGF_CA"/>
    <property type="match status" value="2"/>
</dbReference>
<evidence type="ECO:0000256" key="1">
    <source>
        <dbReference type="ARBA" id="ARBA00004479"/>
    </source>
</evidence>
<feature type="domain" description="C-type lectin" evidence="18">
    <location>
        <begin position="30"/>
        <end position="146"/>
    </location>
</feature>
<sequence length="534" mass="59455">MQLHHFSWSALLLAQLAPLALSLEPEFLCIEGSCYSSYWFNKRFTKSRQTCTEKKGELLTAQSSQQQHVMAELMGKVQAQNTRAWIGLERKDGCTDLDLPLRGFTWVTGGSYADFPMWTNDGQTCGASCVTVGKDGTWEETSCDSKAEGVLCEISYLSFCLSLNLPSPYNINYFHPSLGRALSESTVPRGERRWTVGWSMDPGAWSCLIGNGGCEGSCVEESGVAKCKCPSGLELKDDQRSCTKPCDPNPCSDLCAQISDPPGYRCMCSEGFKLGADGKSCEDIDDCAANPNICEHHCTNTIGGYRCSCHPGYEMVESTCDPGENCTNHCQDTDECNIIMCEQKCENYPGGYRCFCHDGFVIDEKKPTKCKPICNTSDCLADCDKEGCRCPQGYIVDEPKDGVKVCTDMDECIDSPCGWLLCINTLGSFTCICPEGFTMLHNGDCIPPTPSEILSEPTIRPADSFRPADLYSLQPTIMWGFFSGLLSLFIVLIVMLCHRMRRHYTYQHDLEYSYKNPQKNVELKKIMMEPQKWI</sequence>
<comment type="caution">
    <text evidence="14">Lacks conserved residue(s) required for the propagation of feature annotation.</text>
</comment>
<dbReference type="Gene3D" id="2.10.25.10">
    <property type="entry name" value="Laminin"/>
    <property type="match status" value="6"/>
</dbReference>
<evidence type="ECO:0000256" key="13">
    <source>
        <dbReference type="ARBA" id="ARBA00023180"/>
    </source>
</evidence>
<feature type="transmembrane region" description="Helical" evidence="15">
    <location>
        <begin position="477"/>
        <end position="497"/>
    </location>
</feature>
<evidence type="ECO:0000256" key="2">
    <source>
        <dbReference type="ARBA" id="ARBA00022536"/>
    </source>
</evidence>
<evidence type="ECO:0000256" key="8">
    <source>
        <dbReference type="ARBA" id="ARBA00022737"/>
    </source>
</evidence>
<dbReference type="GO" id="GO:0016020">
    <property type="term" value="C:membrane"/>
    <property type="evidence" value="ECO:0007669"/>
    <property type="project" value="UniProtKB-SubCell"/>
</dbReference>
<dbReference type="SMART" id="SM00181">
    <property type="entry name" value="EGF"/>
    <property type="match status" value="6"/>
</dbReference>
<dbReference type="SUPFAM" id="SSF56436">
    <property type="entry name" value="C-type lectin-like"/>
    <property type="match status" value="1"/>
</dbReference>
<feature type="domain" description="EGF-like" evidence="17">
    <location>
        <begin position="283"/>
        <end position="321"/>
    </location>
</feature>
<dbReference type="Pfam" id="PF12662">
    <property type="entry name" value="cEGF"/>
    <property type="match status" value="1"/>
</dbReference>
<comment type="caution">
    <text evidence="19">The sequence shown here is derived from an EMBL/GenBank/DDBJ whole genome shotgun (WGS) entry which is preliminary data.</text>
</comment>
<keyword evidence="8" id="KW-0677">Repeat</keyword>
<keyword evidence="4" id="KW-0254">Endocytosis</keyword>
<evidence type="ECO:0000256" key="4">
    <source>
        <dbReference type="ARBA" id="ARBA00022583"/>
    </source>
</evidence>
<dbReference type="InterPro" id="IPR018097">
    <property type="entry name" value="EGF_Ca-bd_CS"/>
</dbReference>
<evidence type="ECO:0000256" key="11">
    <source>
        <dbReference type="ARBA" id="ARBA00023157"/>
    </source>
</evidence>
<dbReference type="InterPro" id="IPR016186">
    <property type="entry name" value="C-type_lectin-like/link_sf"/>
</dbReference>
<evidence type="ECO:0000313" key="19">
    <source>
        <dbReference type="EMBL" id="KAG8583892.1"/>
    </source>
</evidence>
<dbReference type="PROSITE" id="PS01186">
    <property type="entry name" value="EGF_2"/>
    <property type="match status" value="2"/>
</dbReference>
<dbReference type="PIRSF" id="PIRSF001775">
    <property type="entry name" value="CD93/CD141"/>
    <property type="match status" value="1"/>
</dbReference>
<keyword evidence="11 14" id="KW-1015">Disulfide bond</keyword>
<dbReference type="SUPFAM" id="SSF57184">
    <property type="entry name" value="Growth factor receptor domain"/>
    <property type="match status" value="2"/>
</dbReference>
<evidence type="ECO:0000259" key="17">
    <source>
        <dbReference type="PROSITE" id="PS50026"/>
    </source>
</evidence>
<dbReference type="GO" id="GO:0030246">
    <property type="term" value="F:carbohydrate binding"/>
    <property type="evidence" value="ECO:0007669"/>
    <property type="project" value="UniProtKB-KW"/>
</dbReference>
<dbReference type="PROSITE" id="PS00010">
    <property type="entry name" value="ASX_HYDROXYL"/>
    <property type="match status" value="2"/>
</dbReference>
<evidence type="ECO:0008006" key="21">
    <source>
        <dbReference type="Google" id="ProtNLM"/>
    </source>
</evidence>
<evidence type="ECO:0000256" key="3">
    <source>
        <dbReference type="ARBA" id="ARBA00022553"/>
    </source>
</evidence>
<evidence type="ECO:0000256" key="5">
    <source>
        <dbReference type="ARBA" id="ARBA00022692"/>
    </source>
</evidence>
<keyword evidence="20" id="KW-1185">Reference proteome</keyword>
<keyword evidence="5 15" id="KW-0812">Transmembrane</keyword>
<organism evidence="19 20">
    <name type="scientific">Engystomops pustulosus</name>
    <name type="common">Tungara frog</name>
    <name type="synonym">Physalaemus pustulosus</name>
    <dbReference type="NCBI Taxonomy" id="76066"/>
    <lineage>
        <taxon>Eukaryota</taxon>
        <taxon>Metazoa</taxon>
        <taxon>Chordata</taxon>
        <taxon>Craniata</taxon>
        <taxon>Vertebrata</taxon>
        <taxon>Euteleostomi</taxon>
        <taxon>Amphibia</taxon>
        <taxon>Batrachia</taxon>
        <taxon>Anura</taxon>
        <taxon>Neobatrachia</taxon>
        <taxon>Hyloidea</taxon>
        <taxon>Leptodactylidae</taxon>
        <taxon>Leiuperinae</taxon>
        <taxon>Engystomops</taxon>
    </lineage>
</organism>
<feature type="chain" id="PRO_5043944538" description="Thrombomodulin" evidence="16">
    <location>
        <begin position="23"/>
        <end position="534"/>
    </location>
</feature>
<dbReference type="InterPro" id="IPR049883">
    <property type="entry name" value="NOTCH1_EGF-like"/>
</dbReference>
<dbReference type="SMART" id="SM00179">
    <property type="entry name" value="EGF_CA"/>
    <property type="match status" value="4"/>
</dbReference>
<dbReference type="CDD" id="cd00054">
    <property type="entry name" value="EGF_CA"/>
    <property type="match status" value="2"/>
</dbReference>
<dbReference type="Proteomes" id="UP000824782">
    <property type="component" value="Unassembled WGS sequence"/>
</dbReference>
<dbReference type="PANTHER" id="PTHR14789">
    <property type="entry name" value="CHONDROLECTIN VARIANT CHODLFDELTAE"/>
    <property type="match status" value="1"/>
</dbReference>
<dbReference type="EMBL" id="WNYA01000003">
    <property type="protein sequence ID" value="KAG8583892.1"/>
    <property type="molecule type" value="Genomic_DNA"/>
</dbReference>
<dbReference type="PROSITE" id="PS50041">
    <property type="entry name" value="C_TYPE_LECTIN_2"/>
    <property type="match status" value="1"/>
</dbReference>
<keyword evidence="2 14" id="KW-0245">EGF-like domain</keyword>
<evidence type="ECO:0000256" key="15">
    <source>
        <dbReference type="SAM" id="Phobius"/>
    </source>
</evidence>
<accession>A0AAV7CIE1</accession>
<name>A0AAV7CIE1_ENGPU</name>
<comment type="subcellular location">
    <subcellularLocation>
        <location evidence="1">Membrane</location>
        <topology evidence="1">Single-pass type I membrane protein</topology>
    </subcellularLocation>
</comment>
<evidence type="ECO:0000313" key="20">
    <source>
        <dbReference type="Proteomes" id="UP000824782"/>
    </source>
</evidence>
<feature type="signal peptide" evidence="16">
    <location>
        <begin position="1"/>
        <end position="22"/>
    </location>
</feature>
<dbReference type="PRINTS" id="PR00907">
    <property type="entry name" value="THRMBOMODULN"/>
</dbReference>
<keyword evidence="12" id="KW-0675">Receptor</keyword>
<dbReference type="GO" id="GO:0006897">
    <property type="term" value="P:endocytosis"/>
    <property type="evidence" value="ECO:0007669"/>
    <property type="project" value="UniProtKB-KW"/>
</dbReference>
<evidence type="ECO:0000256" key="10">
    <source>
        <dbReference type="ARBA" id="ARBA00023136"/>
    </source>
</evidence>
<dbReference type="InterPro" id="IPR026823">
    <property type="entry name" value="cEGF"/>
</dbReference>
<dbReference type="Gene3D" id="3.10.100.10">
    <property type="entry name" value="Mannose-Binding Protein A, subunit A"/>
    <property type="match status" value="1"/>
</dbReference>
<dbReference type="InterPro" id="IPR009030">
    <property type="entry name" value="Growth_fac_rcpt_cys_sf"/>
</dbReference>
<keyword evidence="3" id="KW-0597">Phosphoprotein</keyword>
<evidence type="ECO:0000256" key="6">
    <source>
        <dbReference type="ARBA" id="ARBA00022729"/>
    </source>
</evidence>
<reference evidence="19" key="1">
    <citation type="thesis" date="2020" institute="ProQuest LLC" country="789 East Eisenhower Parkway, Ann Arbor, MI, USA">
        <title>Comparative Genomics and Chromosome Evolution.</title>
        <authorList>
            <person name="Mudd A.B."/>
        </authorList>
    </citation>
    <scope>NUCLEOTIDE SEQUENCE</scope>
    <source>
        <strain evidence="19">237g6f4</strain>
        <tissue evidence="19">Blood</tissue>
    </source>
</reference>
<evidence type="ECO:0000259" key="18">
    <source>
        <dbReference type="PROSITE" id="PS50041"/>
    </source>
</evidence>
<dbReference type="PROSITE" id="PS50026">
    <property type="entry name" value="EGF_3"/>
    <property type="match status" value="2"/>
</dbReference>
<proteinExistence type="predicted"/>
<dbReference type="AlphaFoldDB" id="A0AAV7CIE1"/>
<keyword evidence="7" id="KW-0430">Lectin</keyword>
<evidence type="ECO:0000256" key="12">
    <source>
        <dbReference type="ARBA" id="ARBA00023170"/>
    </source>
</evidence>
<keyword evidence="6 16" id="KW-0732">Signal</keyword>
<dbReference type="InterPro" id="IPR000742">
    <property type="entry name" value="EGF"/>
</dbReference>
<evidence type="ECO:0000256" key="7">
    <source>
        <dbReference type="ARBA" id="ARBA00022734"/>
    </source>
</evidence>
<dbReference type="InterPro" id="IPR000152">
    <property type="entry name" value="EGF-type_Asp/Asn_hydroxyl_site"/>
</dbReference>
<keyword evidence="10 15" id="KW-0472">Membrane</keyword>
<keyword evidence="9 15" id="KW-1133">Transmembrane helix</keyword>
<dbReference type="InterPro" id="IPR016187">
    <property type="entry name" value="CTDL_fold"/>
</dbReference>
<evidence type="ECO:0000256" key="9">
    <source>
        <dbReference type="ARBA" id="ARBA00022989"/>
    </source>
</evidence>
<dbReference type="InterPro" id="IPR001304">
    <property type="entry name" value="C-type_lectin-like"/>
</dbReference>
<dbReference type="PANTHER" id="PTHR14789:SF9">
    <property type="entry name" value="THROMBOMODULIN"/>
    <property type="match status" value="1"/>
</dbReference>